<gene>
    <name evidence="2" type="ORF">ORPV_436</name>
</gene>
<evidence type="ECO:0000313" key="2">
    <source>
        <dbReference type="EMBL" id="SNW62340.1"/>
    </source>
</evidence>
<reference evidence="2" key="1">
    <citation type="submission" date="2017-08" db="EMBL/GenBank/DDBJ databases">
        <authorList>
            <consortium name="Urmite Genomes"/>
        </authorList>
    </citation>
    <scope>NUCLEOTIDE SEQUENCE [LARGE SCALE GENOMIC DNA]</scope>
    <source>
        <strain evidence="2">IHUMI-LCC2</strain>
    </source>
</reference>
<name>A0A2I2L4A9_9VIRU</name>
<dbReference type="EMBL" id="LT906555">
    <property type="protein sequence ID" value="SNW62340.1"/>
    <property type="molecule type" value="Genomic_DNA"/>
</dbReference>
<accession>A0A2I2L4A9</accession>
<keyword evidence="1" id="KW-1133">Transmembrane helix</keyword>
<evidence type="ECO:0000256" key="1">
    <source>
        <dbReference type="SAM" id="Phobius"/>
    </source>
</evidence>
<keyword evidence="3" id="KW-1185">Reference proteome</keyword>
<keyword evidence="1" id="KW-0472">Membrane</keyword>
<feature type="transmembrane region" description="Helical" evidence="1">
    <location>
        <begin position="6"/>
        <end position="32"/>
    </location>
</feature>
<dbReference type="GeneID" id="35382224"/>
<organism evidence="2">
    <name type="scientific">Orpheovirus IHUMI-LCC2</name>
    <dbReference type="NCBI Taxonomy" id="2023057"/>
    <lineage>
        <taxon>Viruses</taxon>
        <taxon>Varidnaviria</taxon>
        <taxon>Bamfordvirae</taxon>
        <taxon>Nucleocytoviricota</taxon>
        <taxon>Megaviricetes</taxon>
        <taxon>Pimascovirales</taxon>
        <taxon>Ocovirineae</taxon>
        <taxon>Orpheoviridae</taxon>
        <taxon>Alphaorpheovirus</taxon>
        <taxon>Alphaorpheovirus massiliense</taxon>
    </lineage>
</organism>
<dbReference type="Proteomes" id="UP000236316">
    <property type="component" value="Segment"/>
</dbReference>
<dbReference type="KEGG" id="vg:35382224"/>
<dbReference type="RefSeq" id="YP_009448642.1">
    <property type="nucleotide sequence ID" value="NC_036594.1"/>
</dbReference>
<sequence>MKIIPFIIGLTVFLVFGILGAFMIGIGVYAIWEPARIDYDNHKVGNCNVTSWEIVELEYEDEDGNDYISYLPTFYVSYHIIENNLTGYDVLAYESNPPNYYGSRSSAYDIITKYSYIDNILCYIKSDKSPIYFIYDIDNIRTMVNNLNIASYVIFGISGLGLLTMVLNAIITTECWSSCYYHKPTCPKPKRPNCPKPSFHWLQKLKCKKDNIKVQDKTIVDINKLTGKEYEDALVDGNINKV</sequence>
<protein>
    <submittedName>
        <fullName evidence="2">Transmembrane domain-containing protein</fullName>
    </submittedName>
</protein>
<keyword evidence="1 2" id="KW-0812">Transmembrane</keyword>
<feature type="transmembrane region" description="Helical" evidence="1">
    <location>
        <begin position="149"/>
        <end position="171"/>
    </location>
</feature>
<proteinExistence type="predicted"/>
<evidence type="ECO:0000313" key="3">
    <source>
        <dbReference type="Proteomes" id="UP000236316"/>
    </source>
</evidence>